<name>A0A1C7IHH8_9FIRM</name>
<dbReference type="RefSeq" id="WP_065544426.1">
    <property type="nucleotide sequence ID" value="NZ_CP015405.2"/>
</dbReference>
<evidence type="ECO:0000259" key="1">
    <source>
        <dbReference type="Pfam" id="PF10022"/>
    </source>
</evidence>
<gene>
    <name evidence="3" type="ORF">A4V09_22875</name>
</gene>
<dbReference type="OrthoDB" id="9813465at2"/>
<accession>A0A1C7IHH8</accession>
<reference evidence="3" key="1">
    <citation type="submission" date="2017-04" db="EMBL/GenBank/DDBJ databases">
        <title>Complete Genome Sequences of Twelve Strains of a Stable Defined Moderately Diverse Mouse Microbiota 2 (sDMDMm2).</title>
        <authorList>
            <person name="Uchimura Y."/>
            <person name="Wyss M."/>
            <person name="Brugiroux S."/>
            <person name="Limenitakis J.P."/>
            <person name="Stecher B."/>
            <person name="McCoy K.D."/>
            <person name="Macpherson A.J."/>
        </authorList>
    </citation>
    <scope>NUCLEOTIDE SEQUENCE</scope>
    <source>
        <strain evidence="3">YL58</strain>
    </source>
</reference>
<protein>
    <recommendedName>
        <fullName evidence="5">DUF2264 domain-containing protein</fullName>
    </recommendedName>
</protein>
<dbReference type="KEGG" id="byl:A4V09_22875"/>
<dbReference type="InterPro" id="IPR049237">
    <property type="entry name" value="DUF2264_C"/>
</dbReference>
<evidence type="ECO:0008006" key="5">
    <source>
        <dbReference type="Google" id="ProtNLM"/>
    </source>
</evidence>
<dbReference type="PANTHER" id="PTHR35339">
    <property type="entry name" value="LINALOOL DEHYDRATASE_ISOMERASE DOMAIN-CONTAINING PROTEIN"/>
    <property type="match status" value="1"/>
</dbReference>
<evidence type="ECO:0000259" key="2">
    <source>
        <dbReference type="Pfam" id="PF20938"/>
    </source>
</evidence>
<feature type="domain" description="DUF2264" evidence="1">
    <location>
        <begin position="8"/>
        <end position="350"/>
    </location>
</feature>
<evidence type="ECO:0000313" key="4">
    <source>
        <dbReference type="Proteomes" id="UP000092574"/>
    </source>
</evidence>
<dbReference type="Proteomes" id="UP000092574">
    <property type="component" value="Chromosome"/>
</dbReference>
<dbReference type="PIRSF" id="PIRSF014753">
    <property type="entry name" value="UCP014753"/>
    <property type="match status" value="1"/>
</dbReference>
<evidence type="ECO:0000313" key="3">
    <source>
        <dbReference type="EMBL" id="ANU78343.1"/>
    </source>
</evidence>
<dbReference type="STRING" id="1796616.A4V09_22875"/>
<keyword evidence="4" id="KW-1185">Reference proteome</keyword>
<dbReference type="InterPro" id="IPR049349">
    <property type="entry name" value="DUF2264_N"/>
</dbReference>
<organism evidence="3 4">
    <name type="scientific">Blautia pseudococcoides</name>
    <dbReference type="NCBI Taxonomy" id="1796616"/>
    <lineage>
        <taxon>Bacteria</taxon>
        <taxon>Bacillati</taxon>
        <taxon>Bacillota</taxon>
        <taxon>Clostridia</taxon>
        <taxon>Lachnospirales</taxon>
        <taxon>Lachnospiraceae</taxon>
        <taxon>Blautia</taxon>
    </lineage>
</organism>
<dbReference type="Pfam" id="PF20938">
    <property type="entry name" value="DUF2264_C"/>
    <property type="match status" value="1"/>
</dbReference>
<dbReference type="Pfam" id="PF10022">
    <property type="entry name" value="DUF2264"/>
    <property type="match status" value="1"/>
</dbReference>
<sequence>MEERKLNTRQDFEKRMLEILNPLKPYYSEEKARLNIGCTSAHYPDESAWMEGFSRPLWGLAAFWAGGGSDEAFEKIYRQGLVSGTDPASVEYWGKCEDYDQKLVEMAAIAFAILFAGEKIWEPLTEKEKKQVSVWLWEINRNKCCDCNWRFFHILVNTALRKTGMPYDKEGMEKSLDFIESCCLGGGWYLDGENGQADYYIPFAMEFYGIVYAMVMKEEDPERCRRYLERAEQFGKDFVYWFAEDGSALPYGRSLTYRFAQAAFYSACVMAHIEPLPLPVMKGILVRHLEYWMNLPIFDPSGLLTIGYCYPNLQMTESYNSPQSPYWAMKAFACLALPENDPFWTCEAAPLPLLQSEKYLEKADMIIQRRAGGNVVALPGGRTFGHVHGHTEEKYAKFAYSTKYGFSVMRSPVNVQEAAPDSVLSFEVLGHIFIRGQAKSYEVAKEQIVSVWSPLPGILVHSRIIPTGAGHRRIHTIESDYDCTAYDAGFALPMGEPEGCEVRSLQGEGESMVIKPDPNTNLIHSKTLIPVVKYEIRKGKNVIETEVLY</sequence>
<dbReference type="InterPro" id="IPR016624">
    <property type="entry name" value="UCP014753"/>
</dbReference>
<dbReference type="EMBL" id="CP015405">
    <property type="protein sequence ID" value="ANU78343.1"/>
    <property type="molecule type" value="Genomic_DNA"/>
</dbReference>
<dbReference type="PANTHER" id="PTHR35339:SF4">
    <property type="entry name" value="LINALOOL DEHYDRATASE_ISOMERASE DOMAIN-CONTAINING PROTEIN"/>
    <property type="match status" value="1"/>
</dbReference>
<feature type="domain" description="DUF2264" evidence="2">
    <location>
        <begin position="358"/>
        <end position="493"/>
    </location>
</feature>
<dbReference type="AlphaFoldDB" id="A0A1C7IHH8"/>
<proteinExistence type="predicted"/>